<dbReference type="PROSITE" id="PS50990">
    <property type="entry name" value="PEPTIDASE_C39"/>
    <property type="match status" value="1"/>
</dbReference>
<dbReference type="InterPro" id="IPR027417">
    <property type="entry name" value="P-loop_NTPase"/>
</dbReference>
<accession>A0ABS0SQL1</accession>
<protein>
    <submittedName>
        <fullName evidence="12">Peptidase domain-containing ABC transporter</fullName>
    </submittedName>
</protein>
<keyword evidence="3" id="KW-0547">Nucleotide-binding</keyword>
<feature type="domain" description="ABC transmembrane type-1" evidence="10">
    <location>
        <begin position="170"/>
        <end position="443"/>
    </location>
</feature>
<evidence type="ECO:0000259" key="11">
    <source>
        <dbReference type="PROSITE" id="PS50990"/>
    </source>
</evidence>
<dbReference type="EMBL" id="JAEFDC010000017">
    <property type="protein sequence ID" value="MBI1648024.1"/>
    <property type="molecule type" value="Genomic_DNA"/>
</dbReference>
<feature type="transmembrane region" description="Helical" evidence="8">
    <location>
        <begin position="209"/>
        <end position="232"/>
    </location>
</feature>
<feature type="domain" description="ABC transporter" evidence="9">
    <location>
        <begin position="481"/>
        <end position="716"/>
    </location>
</feature>
<keyword evidence="2 8" id="KW-0812">Transmembrane</keyword>
<evidence type="ECO:0000256" key="4">
    <source>
        <dbReference type="ARBA" id="ARBA00022801"/>
    </source>
</evidence>
<evidence type="ECO:0000313" key="12">
    <source>
        <dbReference type="EMBL" id="MBI1648024.1"/>
    </source>
</evidence>
<dbReference type="Pfam" id="PF00664">
    <property type="entry name" value="ABC_membrane"/>
    <property type="match status" value="1"/>
</dbReference>
<dbReference type="Proteomes" id="UP000641139">
    <property type="component" value="Unassembled WGS sequence"/>
</dbReference>
<dbReference type="Gene3D" id="1.20.1560.10">
    <property type="entry name" value="ABC transporter type 1, transmembrane domain"/>
    <property type="match status" value="1"/>
</dbReference>
<feature type="transmembrane region" description="Helical" evidence="8">
    <location>
        <begin position="392"/>
        <end position="413"/>
    </location>
</feature>
<dbReference type="InterPro" id="IPR005074">
    <property type="entry name" value="Peptidase_C39"/>
</dbReference>
<dbReference type="InterPro" id="IPR011527">
    <property type="entry name" value="ABC1_TM_dom"/>
</dbReference>
<keyword evidence="13" id="KW-1185">Reference proteome</keyword>
<dbReference type="RefSeq" id="WP_198467569.1">
    <property type="nucleotide sequence ID" value="NZ_JAEFDB010000010.1"/>
</dbReference>
<dbReference type="InterPro" id="IPR003439">
    <property type="entry name" value="ABC_transporter-like_ATP-bd"/>
</dbReference>
<keyword evidence="5" id="KW-0067">ATP-binding</keyword>
<feature type="domain" description="Peptidase C39" evidence="11">
    <location>
        <begin position="15"/>
        <end position="137"/>
    </location>
</feature>
<sequence length="724" mass="81175">MSLPLKHIYKTFVLQHDQSDCGVACLLSLVQYYSGTHSLEDLRIQSGTTVQGTTLLGLYQAANSIGFEAEGNEADITVLKTYNAPLILHLTIGNLEHYVVCYGFEKDIFIIGDPAKGIIKLSPEELDSLWLSKTCLTLTPTIQLKKKSTEQKAQFKWFLNLIQKDLRLLLISGLLGTVIAVLGLAMAIFSQKLIDNILPSKDINKLIQGVLLLTFLLLARIGISVVREYFLLLQAKDFNTRINEQFFSKLLHLPKFFFDTRKIGELIARLNDTQRIQRVIKMLVSATFIDILVVLITSAFLFYYSWQVGVFTLLSIPIYFFVIHKNNTKIVTLQRDVMQSYALVESHYINTFQGITDIKIGNKQNVFSKINETLFLSSQEKAFQLGKVNIKLSWISGIISVIFLVSILIYSAIQVLKGTLLLGGLMAILSMAGSLLPSVLNLALISIPINEAKVAFARMYNFTAIPPEQEEGENINTIDRIILENVSFRFVGRKPILHHLSLQINKGEIVAIIGENGCGKSTLANLLLQFYLPDEGHIIINEEQPLHTITLESYRNLVAYIPQEVAIFNGNVLDNILLGAQSNPEELIAFLNKYGFDSYFNQFPQGLATQLGEKGVNISGGQKQLIAFARALFKKPQLLILDEATSAMDRHTEAFIHRVLHQIKHNSLILFISHRLHSLPNLADRICVLEKGTITHSGSHKELMQSQNFYSNFFANSSANLSIS</sequence>
<feature type="transmembrane region" description="Helical" evidence="8">
    <location>
        <begin position="168"/>
        <end position="189"/>
    </location>
</feature>
<dbReference type="InterPro" id="IPR017871">
    <property type="entry name" value="ABC_transporter-like_CS"/>
</dbReference>
<proteinExistence type="predicted"/>
<evidence type="ECO:0000256" key="2">
    <source>
        <dbReference type="ARBA" id="ARBA00022692"/>
    </source>
</evidence>
<dbReference type="PANTHER" id="PTHR43394:SF1">
    <property type="entry name" value="ATP-BINDING CASSETTE SUB-FAMILY B MEMBER 10, MITOCHONDRIAL"/>
    <property type="match status" value="1"/>
</dbReference>
<gene>
    <name evidence="12" type="ORF">I7X30_13300</name>
</gene>
<dbReference type="SMART" id="SM00382">
    <property type="entry name" value="AAA"/>
    <property type="match status" value="1"/>
</dbReference>
<dbReference type="Pfam" id="PF03412">
    <property type="entry name" value="Peptidase_C39"/>
    <property type="match status" value="1"/>
</dbReference>
<reference evidence="12 13" key="1">
    <citation type="journal article" date="2021" name="Int. J. Syst. Evol. Microbiol.">
        <title>Capnocytophaga periodontitidis sp. nov., isolated from subgingival plaque of periodontitis patient.</title>
        <authorList>
            <person name="Zhang Y."/>
            <person name="Qiao D."/>
            <person name="Shi W."/>
            <person name="Wu D."/>
            <person name="Cai M."/>
        </authorList>
    </citation>
    <scope>NUCLEOTIDE SEQUENCE [LARGE SCALE GENOMIC DNA]</scope>
    <source>
        <strain evidence="12 13">051621</strain>
    </source>
</reference>
<dbReference type="PANTHER" id="PTHR43394">
    <property type="entry name" value="ATP-DEPENDENT PERMEASE MDL1, MITOCHONDRIAL"/>
    <property type="match status" value="1"/>
</dbReference>
<dbReference type="InterPro" id="IPR003593">
    <property type="entry name" value="AAA+_ATPase"/>
</dbReference>
<evidence type="ECO:0000259" key="10">
    <source>
        <dbReference type="PROSITE" id="PS50929"/>
    </source>
</evidence>
<feature type="transmembrane region" description="Helical" evidence="8">
    <location>
        <begin position="306"/>
        <end position="323"/>
    </location>
</feature>
<keyword evidence="4" id="KW-0378">Hydrolase</keyword>
<keyword evidence="6 8" id="KW-1133">Transmembrane helix</keyword>
<dbReference type="InterPro" id="IPR039421">
    <property type="entry name" value="Type_1_exporter"/>
</dbReference>
<dbReference type="Pfam" id="PF00005">
    <property type="entry name" value="ABC_tran"/>
    <property type="match status" value="1"/>
</dbReference>
<evidence type="ECO:0000256" key="5">
    <source>
        <dbReference type="ARBA" id="ARBA00022840"/>
    </source>
</evidence>
<evidence type="ECO:0000256" key="1">
    <source>
        <dbReference type="ARBA" id="ARBA00004651"/>
    </source>
</evidence>
<evidence type="ECO:0000256" key="8">
    <source>
        <dbReference type="SAM" id="Phobius"/>
    </source>
</evidence>
<evidence type="ECO:0000256" key="3">
    <source>
        <dbReference type="ARBA" id="ARBA00022741"/>
    </source>
</evidence>
<feature type="transmembrane region" description="Helical" evidence="8">
    <location>
        <begin position="279"/>
        <end position="300"/>
    </location>
</feature>
<comment type="subcellular location">
    <subcellularLocation>
        <location evidence="1">Cell membrane</location>
        <topology evidence="1">Multi-pass membrane protein</topology>
    </subcellularLocation>
</comment>
<name>A0ABS0SQL1_9FLAO</name>
<comment type="caution">
    <text evidence="12">The sequence shown here is derived from an EMBL/GenBank/DDBJ whole genome shotgun (WGS) entry which is preliminary data.</text>
</comment>
<evidence type="ECO:0000259" key="9">
    <source>
        <dbReference type="PROSITE" id="PS50893"/>
    </source>
</evidence>
<dbReference type="Gene3D" id="3.40.50.300">
    <property type="entry name" value="P-loop containing nucleotide triphosphate hydrolases"/>
    <property type="match status" value="1"/>
</dbReference>
<dbReference type="PROSITE" id="PS50929">
    <property type="entry name" value="ABC_TM1F"/>
    <property type="match status" value="1"/>
</dbReference>
<organism evidence="12 13">
    <name type="scientific">Capnocytophaga periodontitidis</name>
    <dbReference type="NCBI Taxonomy" id="2795027"/>
    <lineage>
        <taxon>Bacteria</taxon>
        <taxon>Pseudomonadati</taxon>
        <taxon>Bacteroidota</taxon>
        <taxon>Flavobacteriia</taxon>
        <taxon>Flavobacteriales</taxon>
        <taxon>Flavobacteriaceae</taxon>
        <taxon>Capnocytophaga</taxon>
    </lineage>
</organism>
<evidence type="ECO:0000256" key="7">
    <source>
        <dbReference type="ARBA" id="ARBA00023136"/>
    </source>
</evidence>
<keyword evidence="7 8" id="KW-0472">Membrane</keyword>
<evidence type="ECO:0000256" key="6">
    <source>
        <dbReference type="ARBA" id="ARBA00022989"/>
    </source>
</evidence>
<dbReference type="PROSITE" id="PS00211">
    <property type="entry name" value="ABC_TRANSPORTER_1"/>
    <property type="match status" value="1"/>
</dbReference>
<dbReference type="Gene3D" id="3.90.70.10">
    <property type="entry name" value="Cysteine proteinases"/>
    <property type="match status" value="1"/>
</dbReference>
<dbReference type="InterPro" id="IPR036640">
    <property type="entry name" value="ABC1_TM_sf"/>
</dbReference>
<dbReference type="CDD" id="cd18570">
    <property type="entry name" value="ABC_6TM_PCAT1_LagD_like"/>
    <property type="match status" value="1"/>
</dbReference>
<dbReference type="PROSITE" id="PS50893">
    <property type="entry name" value="ABC_TRANSPORTER_2"/>
    <property type="match status" value="1"/>
</dbReference>
<evidence type="ECO:0000313" key="13">
    <source>
        <dbReference type="Proteomes" id="UP000641139"/>
    </source>
</evidence>
<feature type="transmembrane region" description="Helical" evidence="8">
    <location>
        <begin position="425"/>
        <end position="449"/>
    </location>
</feature>
<dbReference type="SUPFAM" id="SSF52540">
    <property type="entry name" value="P-loop containing nucleoside triphosphate hydrolases"/>
    <property type="match status" value="1"/>
</dbReference>
<dbReference type="SUPFAM" id="SSF90123">
    <property type="entry name" value="ABC transporter transmembrane region"/>
    <property type="match status" value="1"/>
</dbReference>